<keyword evidence="4" id="KW-0808">Transferase</keyword>
<dbReference type="GO" id="GO:0008483">
    <property type="term" value="F:transaminase activity"/>
    <property type="evidence" value="ECO:0007669"/>
    <property type="project" value="UniProtKB-KW"/>
</dbReference>
<dbReference type="InterPro" id="IPR015422">
    <property type="entry name" value="PyrdxlP-dep_Trfase_small"/>
</dbReference>
<comment type="similarity">
    <text evidence="2">Belongs to the class-I pyridoxal-phosphate-dependent aminotransferase family.</text>
</comment>
<dbReference type="InterPro" id="IPR004839">
    <property type="entry name" value="Aminotransferase_I/II_large"/>
</dbReference>
<dbReference type="SUPFAM" id="SSF53383">
    <property type="entry name" value="PLP-dependent transferases"/>
    <property type="match status" value="1"/>
</dbReference>
<organism evidence="7">
    <name type="scientific">freshwater metagenome</name>
    <dbReference type="NCBI Taxonomy" id="449393"/>
    <lineage>
        <taxon>unclassified sequences</taxon>
        <taxon>metagenomes</taxon>
        <taxon>ecological metagenomes</taxon>
    </lineage>
</organism>
<dbReference type="PANTHER" id="PTHR46383:SF1">
    <property type="entry name" value="ASPARTATE AMINOTRANSFERASE"/>
    <property type="match status" value="1"/>
</dbReference>
<reference evidence="7" key="1">
    <citation type="submission" date="2020-05" db="EMBL/GenBank/DDBJ databases">
        <authorList>
            <person name="Chiriac C."/>
            <person name="Salcher M."/>
            <person name="Ghai R."/>
            <person name="Kavagutti S V."/>
        </authorList>
    </citation>
    <scope>NUCLEOTIDE SEQUENCE</scope>
</reference>
<gene>
    <name evidence="7" type="ORF">UFOPK1493_03438</name>
</gene>
<dbReference type="Gene3D" id="3.40.640.10">
    <property type="entry name" value="Type I PLP-dependent aspartate aminotransferase-like (Major domain)"/>
    <property type="match status" value="1"/>
</dbReference>
<evidence type="ECO:0000256" key="3">
    <source>
        <dbReference type="ARBA" id="ARBA00022576"/>
    </source>
</evidence>
<dbReference type="Gene3D" id="3.90.1150.10">
    <property type="entry name" value="Aspartate Aminotransferase, domain 1"/>
    <property type="match status" value="1"/>
</dbReference>
<name>A0A6J6FEW6_9ZZZZ</name>
<keyword evidence="3" id="KW-0032">Aminotransferase</keyword>
<dbReference type="InterPro" id="IPR050596">
    <property type="entry name" value="AspAT/PAT-like"/>
</dbReference>
<evidence type="ECO:0000256" key="4">
    <source>
        <dbReference type="ARBA" id="ARBA00022679"/>
    </source>
</evidence>
<evidence type="ECO:0000256" key="5">
    <source>
        <dbReference type="ARBA" id="ARBA00022898"/>
    </source>
</evidence>
<evidence type="ECO:0000313" key="7">
    <source>
        <dbReference type="EMBL" id="CAB4586269.1"/>
    </source>
</evidence>
<accession>A0A6J6FEW6</accession>
<evidence type="ECO:0000256" key="2">
    <source>
        <dbReference type="ARBA" id="ARBA00007441"/>
    </source>
</evidence>
<dbReference type="GO" id="GO:0030170">
    <property type="term" value="F:pyridoxal phosphate binding"/>
    <property type="evidence" value="ECO:0007669"/>
    <property type="project" value="InterPro"/>
</dbReference>
<dbReference type="InterPro" id="IPR015424">
    <property type="entry name" value="PyrdxlP-dep_Trfase"/>
</dbReference>
<dbReference type="InterPro" id="IPR015421">
    <property type="entry name" value="PyrdxlP-dep_Trfase_major"/>
</dbReference>
<dbReference type="GO" id="GO:0006520">
    <property type="term" value="P:amino acid metabolic process"/>
    <property type="evidence" value="ECO:0007669"/>
    <property type="project" value="InterPro"/>
</dbReference>
<evidence type="ECO:0000256" key="1">
    <source>
        <dbReference type="ARBA" id="ARBA00001933"/>
    </source>
</evidence>
<dbReference type="EMBL" id="CAEZSR010000191">
    <property type="protein sequence ID" value="CAB4586269.1"/>
    <property type="molecule type" value="Genomic_DNA"/>
</dbReference>
<keyword evidence="5" id="KW-0663">Pyridoxal phosphate</keyword>
<dbReference type="AlphaFoldDB" id="A0A6J6FEW6"/>
<proteinExistence type="inferred from homology"/>
<dbReference type="Pfam" id="PF00155">
    <property type="entry name" value="Aminotran_1_2"/>
    <property type="match status" value="1"/>
</dbReference>
<evidence type="ECO:0000259" key="6">
    <source>
        <dbReference type="Pfam" id="PF00155"/>
    </source>
</evidence>
<comment type="cofactor">
    <cofactor evidence="1">
        <name>pyridoxal 5'-phosphate</name>
        <dbReference type="ChEBI" id="CHEBI:597326"/>
    </cofactor>
</comment>
<feature type="domain" description="Aminotransferase class I/classII large" evidence="6">
    <location>
        <begin position="38"/>
        <end position="387"/>
    </location>
</feature>
<sequence length="405" mass="43706">MTASSLKYASISDRLDGLGAAKWAVHIAGKQRAAAGADLIFLSIGEPDLPPPAKVVEHAITALRAGRTKYASGQGEVGTLDAVAAHHERRSGLPTTRRNIAVTSGTQHALYAAITTLVETGDEVLVPDPYYATYEGVVASTGATFVPVPTLPEHDFHLRPEALEAAITPRSRVLLMNTPSNPTGAVLSEAEIDAIGEVCERHDLWIVCDEVYAELTFDRPFSSPFDRPRLRERAVSVASISKSHALPGFRSGWAAGPEEFIRRLTLVSETMLFGIQPFLSDALVVALDEQHPEVRRQRDVFHERAQAMVATLEGSTGVRVHLPEGGMFVLADVRPTGLSGLDFAWRLLDECGVVVMPGESFGARGAGHVRLALTVEADVMAEACRRIRELAEQLAAEHRADTQEG</sequence>
<dbReference type="CDD" id="cd00609">
    <property type="entry name" value="AAT_like"/>
    <property type="match status" value="1"/>
</dbReference>
<dbReference type="PANTHER" id="PTHR46383">
    <property type="entry name" value="ASPARTATE AMINOTRANSFERASE"/>
    <property type="match status" value="1"/>
</dbReference>
<protein>
    <submittedName>
        <fullName evidence="7">Unannotated protein</fullName>
    </submittedName>
</protein>